<sequence>MHGQASVKLLAFANMRAELTPSLSFGAWAVAMELRKAEDELRQLSQCYNVLRKKRPRFSSSNGDPSGLDLPVVAEALPSLKDLRSGFKDEDLFPKVEEEATGDVGSNVPEQQEENGTVKMADTSNASDGSEGYSEFGMCLSSGNAGEMEESNTNKNPFAKYAAKSIKKKFPAPTTNEPSTRVNEARSEEDEEMEDVAAIEDQSPHDILATLEDVKQRLDALEPKVAKLTSRLSERDPITKKPRYGSKSLSRVKDVILSYKTLESGLKIAFGLEPNLVSRLRDSIRSHQEQVDQKLDATRTRQQLESERIAREQQEAKEREEKMRVLEEARKREEEAALARAAEEAKRRRLAEEQRLLDEERAADQELLDQV</sequence>
<evidence type="ECO:0000313" key="2">
    <source>
        <dbReference type="EMBL" id="EJK59370.1"/>
    </source>
</evidence>
<dbReference type="OrthoDB" id="336240at2759"/>
<name>K0S2A4_THAOC</name>
<evidence type="ECO:0008006" key="4">
    <source>
        <dbReference type="Google" id="ProtNLM"/>
    </source>
</evidence>
<keyword evidence="3" id="KW-1185">Reference proteome</keyword>
<reference evidence="2 3" key="1">
    <citation type="journal article" date="2012" name="Genome Biol.">
        <title>Genome and low-iron response of an oceanic diatom adapted to chronic iron limitation.</title>
        <authorList>
            <person name="Lommer M."/>
            <person name="Specht M."/>
            <person name="Roy A.S."/>
            <person name="Kraemer L."/>
            <person name="Andreson R."/>
            <person name="Gutowska M.A."/>
            <person name="Wolf J."/>
            <person name="Bergner S.V."/>
            <person name="Schilhabel M.B."/>
            <person name="Klostermeier U.C."/>
            <person name="Beiko R.G."/>
            <person name="Rosenstiel P."/>
            <person name="Hippler M."/>
            <person name="Laroche J."/>
        </authorList>
    </citation>
    <scope>NUCLEOTIDE SEQUENCE [LARGE SCALE GENOMIC DNA]</scope>
    <source>
        <strain evidence="2 3">CCMP1005</strain>
    </source>
</reference>
<feature type="region of interest" description="Disordered" evidence="1">
    <location>
        <begin position="170"/>
        <end position="191"/>
    </location>
</feature>
<feature type="compositionally biased region" description="Polar residues" evidence="1">
    <location>
        <begin position="173"/>
        <end position="182"/>
    </location>
</feature>
<evidence type="ECO:0000313" key="3">
    <source>
        <dbReference type="Proteomes" id="UP000266841"/>
    </source>
</evidence>
<proteinExistence type="predicted"/>
<dbReference type="AlphaFoldDB" id="K0S2A4"/>
<feature type="region of interest" description="Disordered" evidence="1">
    <location>
        <begin position="288"/>
        <end position="344"/>
    </location>
</feature>
<protein>
    <recommendedName>
        <fullName evidence="4">PUB domain-containing protein</fullName>
    </recommendedName>
</protein>
<comment type="caution">
    <text evidence="2">The sequence shown here is derived from an EMBL/GenBank/DDBJ whole genome shotgun (WGS) entry which is preliminary data.</text>
</comment>
<feature type="non-terminal residue" evidence="2">
    <location>
        <position position="371"/>
    </location>
</feature>
<organism evidence="2 3">
    <name type="scientific">Thalassiosira oceanica</name>
    <name type="common">Marine diatom</name>
    <dbReference type="NCBI Taxonomy" id="159749"/>
    <lineage>
        <taxon>Eukaryota</taxon>
        <taxon>Sar</taxon>
        <taxon>Stramenopiles</taxon>
        <taxon>Ochrophyta</taxon>
        <taxon>Bacillariophyta</taxon>
        <taxon>Coscinodiscophyceae</taxon>
        <taxon>Thalassiosirophycidae</taxon>
        <taxon>Thalassiosirales</taxon>
        <taxon>Thalassiosiraceae</taxon>
        <taxon>Thalassiosira</taxon>
    </lineage>
</organism>
<dbReference type="Proteomes" id="UP000266841">
    <property type="component" value="Unassembled WGS sequence"/>
</dbReference>
<dbReference type="EMBL" id="AGNL01023035">
    <property type="protein sequence ID" value="EJK59370.1"/>
    <property type="molecule type" value="Genomic_DNA"/>
</dbReference>
<evidence type="ECO:0000256" key="1">
    <source>
        <dbReference type="SAM" id="MobiDB-lite"/>
    </source>
</evidence>
<gene>
    <name evidence="2" type="ORF">THAOC_20422</name>
</gene>
<feature type="region of interest" description="Disordered" evidence="1">
    <location>
        <begin position="98"/>
        <end position="132"/>
    </location>
</feature>
<dbReference type="eggNOG" id="ENOG502RAGQ">
    <property type="taxonomic scope" value="Eukaryota"/>
</dbReference>
<accession>K0S2A4</accession>